<reference evidence="20" key="1">
    <citation type="submission" date="2016-05" db="EMBL/GenBank/DDBJ databases">
        <title>Comparative genomics of biotechnologically important yeasts.</title>
        <authorList>
            <consortium name="DOE Joint Genome Institute"/>
            <person name="Riley R."/>
            <person name="Haridas S."/>
            <person name="Wolfe K.H."/>
            <person name="Lopes M.R."/>
            <person name="Hittinger C.T."/>
            <person name="Goker M."/>
            <person name="Salamov A."/>
            <person name="Wisecaver J."/>
            <person name="Long T.M."/>
            <person name="Aerts A.L."/>
            <person name="Barry K."/>
            <person name="Choi C."/>
            <person name="Clum A."/>
            <person name="Coughlan A.Y."/>
            <person name="Deshpande S."/>
            <person name="Douglass A.P."/>
            <person name="Hanson S.J."/>
            <person name="Klenk H.-P."/>
            <person name="Labutti K."/>
            <person name="Lapidus A."/>
            <person name="Lindquist E."/>
            <person name="Lipzen A."/>
            <person name="Meier-Kolthoff J.P."/>
            <person name="Ohm R.A."/>
            <person name="Otillar R.P."/>
            <person name="Pangilinan J."/>
            <person name="Peng Y."/>
            <person name="Rokas A."/>
            <person name="Rosa C.A."/>
            <person name="Scheuner C."/>
            <person name="Sibirny A.A."/>
            <person name="Slot J.C."/>
            <person name="Stielow J.B."/>
            <person name="Sun H."/>
            <person name="Kurtzman C.P."/>
            <person name="Blackwell M."/>
            <person name="Grigoriev I.V."/>
            <person name="Jeffries T.W."/>
        </authorList>
    </citation>
    <scope>NUCLEOTIDE SEQUENCE [LARGE SCALE GENOMIC DNA]</scope>
    <source>
        <strain evidence="20">NRRL Y-12698</strain>
    </source>
</reference>
<evidence type="ECO:0000259" key="18">
    <source>
        <dbReference type="SMART" id="SM00891"/>
    </source>
</evidence>
<dbReference type="InterPro" id="IPR036390">
    <property type="entry name" value="WH_DNA-bd_sf"/>
</dbReference>
<evidence type="ECO:0000256" key="14">
    <source>
        <dbReference type="ARBA" id="ARBA00023254"/>
    </source>
</evidence>
<evidence type="ECO:0000256" key="11">
    <source>
        <dbReference type="ARBA" id="ARBA00023172"/>
    </source>
</evidence>
<comment type="cofactor">
    <cofactor evidence="1 16">
        <name>Mg(2+)</name>
        <dbReference type="ChEBI" id="CHEBI:18420"/>
    </cofactor>
</comment>
<keyword evidence="8 16" id="KW-0227">DNA damage</keyword>
<evidence type="ECO:0000256" key="3">
    <source>
        <dbReference type="ARBA" id="ARBA00010015"/>
    </source>
</evidence>
<feature type="domain" description="ERCC4" evidence="18">
    <location>
        <begin position="325"/>
        <end position="421"/>
    </location>
</feature>
<dbReference type="GO" id="GO:0006308">
    <property type="term" value="P:DNA catabolic process"/>
    <property type="evidence" value="ECO:0007669"/>
    <property type="project" value="UniProtKB-UniRule"/>
</dbReference>
<evidence type="ECO:0000256" key="2">
    <source>
        <dbReference type="ARBA" id="ARBA00004123"/>
    </source>
</evidence>
<evidence type="ECO:0000256" key="5">
    <source>
        <dbReference type="ARBA" id="ARBA00022722"/>
    </source>
</evidence>
<dbReference type="AlphaFoldDB" id="A0A1E3QMI3"/>
<dbReference type="GO" id="GO:0046872">
    <property type="term" value="F:metal ion binding"/>
    <property type="evidence" value="ECO:0007669"/>
    <property type="project" value="UniProtKB-UniRule"/>
</dbReference>
<dbReference type="Gene3D" id="1.10.150.110">
    <property type="entry name" value="DNA polymerase beta, N-terminal domain-like"/>
    <property type="match status" value="1"/>
</dbReference>
<dbReference type="GO" id="GO:0000727">
    <property type="term" value="P:double-strand break repair via break-induced replication"/>
    <property type="evidence" value="ECO:0007669"/>
    <property type="project" value="UniProtKB-UniRule"/>
</dbReference>
<dbReference type="GO" id="GO:0005634">
    <property type="term" value="C:nucleus"/>
    <property type="evidence" value="ECO:0007669"/>
    <property type="project" value="UniProtKB-SubCell"/>
</dbReference>
<evidence type="ECO:0000313" key="19">
    <source>
        <dbReference type="EMBL" id="ODQ78207.1"/>
    </source>
</evidence>
<dbReference type="FunFam" id="3.40.50.10130:FF:000005">
    <property type="entry name" value="crossover junction endonuclease MUS81 isoform X1"/>
    <property type="match status" value="1"/>
</dbReference>
<dbReference type="InterPro" id="IPR042530">
    <property type="entry name" value="EME1/EME2_C"/>
</dbReference>
<dbReference type="SUPFAM" id="SSF46785">
    <property type="entry name" value="Winged helix' DNA-binding domain"/>
    <property type="match status" value="1"/>
</dbReference>
<dbReference type="Pfam" id="PF21136">
    <property type="entry name" value="WHD_MUS81"/>
    <property type="match status" value="1"/>
</dbReference>
<evidence type="ECO:0000256" key="10">
    <source>
        <dbReference type="ARBA" id="ARBA00022842"/>
    </source>
</evidence>
<dbReference type="Proteomes" id="UP000094336">
    <property type="component" value="Unassembled WGS sequence"/>
</dbReference>
<keyword evidence="5 16" id="KW-0540">Nuclease</keyword>
<dbReference type="Pfam" id="PF14716">
    <property type="entry name" value="HHH_8"/>
    <property type="match status" value="1"/>
</dbReference>
<dbReference type="CDD" id="cd21036">
    <property type="entry name" value="WH_MUS81"/>
    <property type="match status" value="1"/>
</dbReference>
<dbReference type="RefSeq" id="XP_018983535.1">
    <property type="nucleotide sequence ID" value="XM_019132184.1"/>
</dbReference>
<dbReference type="InterPro" id="IPR047416">
    <property type="entry name" value="XPF_nuclease_Mus81"/>
</dbReference>
<keyword evidence="12 16" id="KW-0234">DNA repair</keyword>
<evidence type="ECO:0000256" key="4">
    <source>
        <dbReference type="ARBA" id="ARBA00017114"/>
    </source>
</evidence>
<evidence type="ECO:0000256" key="13">
    <source>
        <dbReference type="ARBA" id="ARBA00023242"/>
    </source>
</evidence>
<dbReference type="InterPro" id="IPR011335">
    <property type="entry name" value="Restrct_endonuc-II-like"/>
</dbReference>
<evidence type="ECO:0000256" key="1">
    <source>
        <dbReference type="ARBA" id="ARBA00001946"/>
    </source>
</evidence>
<dbReference type="GO" id="GO:0006265">
    <property type="term" value="P:DNA topological change"/>
    <property type="evidence" value="ECO:0007669"/>
    <property type="project" value="EnsemblFungi"/>
</dbReference>
<evidence type="ECO:0000256" key="12">
    <source>
        <dbReference type="ARBA" id="ARBA00023204"/>
    </source>
</evidence>
<sequence>MELPRDLKLLFVPWLEDESIRLALTGSKMGHTLSRAAENLKRHPGPVIDQKALRSVKGIGPKIVENLAAKLSKHCKETGVVDIPEFLREVSSVPKPKRRHSDVEKELEQSFDEESAPKKTRKARTYIPKKHSGGYAMLLALLKYDLRLTGMLRDELSRKASPFCTATFDSNALTKEFYSAWNSMKTLINKGLVKSAGRPVYYYLTEEGRELAESLACVSEEFPEKDPVPASDILPAELTEKKNQTCNQKTRDNPPIENPLDGLWDTPPRPSFKSNVSHQTRAFAPLSGTAPEPLVPSFTSTSPCVYQSFGSTRYTTWRSDDYTVKLLVDNREIRSMGQRDYFTKKLKELGIDCDSTQLTVGDCLWVAEHKNGEKCVLDFILERKRLDDLALSIRDGRFSEQKTRLKRTGIQNCFYLIEEIASLQVTQMIEAIQTAISMTMTTSKFFVKRSKDADDTIWFLARLTQTIIKAYQGKPLLVLKPSNIRTQMLYLEILQNFRTEYPQAECVYNYDIFLSVMAKSDCTTVREMFIRMLMTIRGVSLDKAVVIQKRFQTPRRLLEFYHTEHKDAEEKVKTQLLKNIFGTEVGNKKIGPALSAKIYETWGKISY</sequence>
<evidence type="ECO:0000256" key="9">
    <source>
        <dbReference type="ARBA" id="ARBA00022801"/>
    </source>
</evidence>
<keyword evidence="7 16" id="KW-0255">Endonuclease</keyword>
<dbReference type="GO" id="GO:0048476">
    <property type="term" value="C:Holliday junction resolvase complex"/>
    <property type="evidence" value="ECO:0007669"/>
    <property type="project" value="UniProtKB-UniRule"/>
</dbReference>
<dbReference type="Gene3D" id="1.10.150.670">
    <property type="entry name" value="Crossover junction endonuclease EME1, DNA-binding domain"/>
    <property type="match status" value="1"/>
</dbReference>
<dbReference type="EC" id="3.1.22.-" evidence="16"/>
<evidence type="ECO:0000256" key="15">
    <source>
        <dbReference type="ARBA" id="ARBA00058015"/>
    </source>
</evidence>
<dbReference type="GO" id="GO:0004857">
    <property type="term" value="F:enzyme inhibitor activity"/>
    <property type="evidence" value="ECO:0007669"/>
    <property type="project" value="EnsemblFungi"/>
</dbReference>
<proteinExistence type="inferred from homology"/>
<dbReference type="STRING" id="984486.A0A1E3QMI3"/>
<accession>A0A1E3QMI3</accession>
<dbReference type="Gene3D" id="1.10.10.10">
    <property type="entry name" value="Winged helix-like DNA-binding domain superfamily/Winged helix DNA-binding domain"/>
    <property type="match status" value="1"/>
</dbReference>
<dbReference type="OrthoDB" id="5963188at2759"/>
<comment type="similarity">
    <text evidence="3 16">Belongs to the XPF family.</text>
</comment>
<dbReference type="GO" id="GO:0048257">
    <property type="term" value="F:3'-flap endonuclease activity"/>
    <property type="evidence" value="ECO:0007669"/>
    <property type="project" value="TreeGrafter"/>
</dbReference>
<dbReference type="GO" id="GO:0031573">
    <property type="term" value="P:mitotic intra-S DNA damage checkpoint signaling"/>
    <property type="evidence" value="ECO:0007669"/>
    <property type="project" value="TreeGrafter"/>
</dbReference>
<dbReference type="CDD" id="cd20074">
    <property type="entry name" value="XPF_nuclease_Mus81"/>
    <property type="match status" value="1"/>
</dbReference>
<dbReference type="EMBL" id="KV454436">
    <property type="protein sequence ID" value="ODQ78207.1"/>
    <property type="molecule type" value="Genomic_DNA"/>
</dbReference>
<evidence type="ECO:0000256" key="7">
    <source>
        <dbReference type="ARBA" id="ARBA00022759"/>
    </source>
</evidence>
<dbReference type="InterPro" id="IPR010996">
    <property type="entry name" value="HHH_MUS81"/>
</dbReference>
<protein>
    <recommendedName>
        <fullName evidence="4 16">Crossover junction endonuclease MUS81</fullName>
        <ecNumber evidence="16">3.1.22.-</ecNumber>
    </recommendedName>
</protein>
<dbReference type="PANTHER" id="PTHR13451">
    <property type="entry name" value="CLASS II CROSSOVER JUNCTION ENDONUCLEASE MUS81"/>
    <property type="match status" value="1"/>
</dbReference>
<comment type="subcellular location">
    <subcellularLocation>
        <location evidence="2 16">Nucleus</location>
    </subcellularLocation>
</comment>
<comment type="subunit">
    <text evidence="16">Interacts with EME1.</text>
</comment>
<dbReference type="InterPro" id="IPR006166">
    <property type="entry name" value="ERCC4_domain"/>
</dbReference>
<organism evidence="19 20">
    <name type="scientific">Babjeviella inositovora NRRL Y-12698</name>
    <dbReference type="NCBI Taxonomy" id="984486"/>
    <lineage>
        <taxon>Eukaryota</taxon>
        <taxon>Fungi</taxon>
        <taxon>Dikarya</taxon>
        <taxon>Ascomycota</taxon>
        <taxon>Saccharomycotina</taxon>
        <taxon>Pichiomycetes</taxon>
        <taxon>Serinales incertae sedis</taxon>
        <taxon>Babjeviella</taxon>
    </lineage>
</organism>
<dbReference type="Pfam" id="PF02732">
    <property type="entry name" value="ERCC4"/>
    <property type="match status" value="1"/>
</dbReference>
<dbReference type="SMART" id="SM00891">
    <property type="entry name" value="ERCC4"/>
    <property type="match status" value="1"/>
</dbReference>
<dbReference type="PANTHER" id="PTHR13451:SF0">
    <property type="entry name" value="CROSSOVER JUNCTION ENDONUCLEASE MUS81"/>
    <property type="match status" value="1"/>
</dbReference>
<keyword evidence="14" id="KW-0469">Meiosis</keyword>
<feature type="region of interest" description="Disordered" evidence="17">
    <location>
        <begin position="94"/>
        <end position="122"/>
    </location>
</feature>
<dbReference type="InterPro" id="IPR047417">
    <property type="entry name" value="WHD_MUS81"/>
</dbReference>
<comment type="function">
    <text evidence="15 16">Interacts with EME1 to form a DNA structure-specific endonuclease with substrate preference for branched DNA structures with a 5'-end at the branch nick. Typical substrates include 3'-flap structures, D-loops, replication forks and nicked Holliday junctions. May be required in mitosis for the processing of stalled or collapsed replication fork intermediates. May be required in meiosis for the repair of meiosis-specific double strand breaks subsequent to single-end invasion (SEI).</text>
</comment>
<keyword evidence="10 16" id="KW-0460">Magnesium</keyword>
<dbReference type="GO" id="GO:0008821">
    <property type="term" value="F:crossover junction DNA endonuclease activity"/>
    <property type="evidence" value="ECO:0007669"/>
    <property type="project" value="UniProtKB-UniRule"/>
</dbReference>
<keyword evidence="9 16" id="KW-0378">Hydrolase</keyword>
<keyword evidence="13 16" id="KW-0539">Nucleus</keyword>
<keyword evidence="6 16" id="KW-0479">Metal-binding</keyword>
<dbReference type="SUPFAM" id="SSF52980">
    <property type="entry name" value="Restriction endonuclease-like"/>
    <property type="match status" value="1"/>
</dbReference>
<keyword evidence="20" id="KW-1185">Reference proteome</keyword>
<dbReference type="InterPro" id="IPR027421">
    <property type="entry name" value="DNA_pol_lamdba_lyase_dom_sf"/>
</dbReference>
<dbReference type="FunFam" id="1.10.10.10:FF:000307">
    <property type="entry name" value="Crossover junction endonuclease MUS81"/>
    <property type="match status" value="1"/>
</dbReference>
<dbReference type="Gene3D" id="3.40.50.10130">
    <property type="match status" value="1"/>
</dbReference>
<dbReference type="Pfam" id="PF21292">
    <property type="entry name" value="EME1-MUS81_C"/>
    <property type="match status" value="1"/>
</dbReference>
<evidence type="ECO:0000256" key="16">
    <source>
        <dbReference type="RuleBase" id="RU369042"/>
    </source>
</evidence>
<dbReference type="InterPro" id="IPR033309">
    <property type="entry name" value="Mus81"/>
</dbReference>
<dbReference type="GO" id="GO:0000712">
    <property type="term" value="P:resolution of meiotic recombination intermediates"/>
    <property type="evidence" value="ECO:0007669"/>
    <property type="project" value="EnsemblFungi"/>
</dbReference>
<name>A0A1E3QMI3_9ASCO</name>
<dbReference type="GO" id="GO:0003677">
    <property type="term" value="F:DNA binding"/>
    <property type="evidence" value="ECO:0007669"/>
    <property type="project" value="UniProtKB-UniRule"/>
</dbReference>
<dbReference type="InterPro" id="IPR036388">
    <property type="entry name" value="WH-like_DNA-bd_sf"/>
</dbReference>
<evidence type="ECO:0000256" key="17">
    <source>
        <dbReference type="SAM" id="MobiDB-lite"/>
    </source>
</evidence>
<evidence type="ECO:0000313" key="20">
    <source>
        <dbReference type="Proteomes" id="UP000094336"/>
    </source>
</evidence>
<gene>
    <name evidence="19" type="ORF">BABINDRAFT_52767</name>
</gene>
<evidence type="ECO:0000256" key="6">
    <source>
        <dbReference type="ARBA" id="ARBA00022723"/>
    </source>
</evidence>
<dbReference type="GeneID" id="30150037"/>
<keyword evidence="11 16" id="KW-0233">DNA recombination</keyword>
<evidence type="ECO:0000256" key="8">
    <source>
        <dbReference type="ARBA" id="ARBA00022763"/>
    </source>
</evidence>